<keyword evidence="5" id="KW-1133">Transmembrane helix</keyword>
<evidence type="ECO:0000256" key="9">
    <source>
        <dbReference type="ARBA" id="ARBA00023180"/>
    </source>
</evidence>
<dbReference type="KEGG" id="tig:THII_1638"/>
<evidence type="ECO:0000256" key="1">
    <source>
        <dbReference type="ARBA" id="ARBA00004479"/>
    </source>
</evidence>
<evidence type="ECO:0000256" key="5">
    <source>
        <dbReference type="ARBA" id="ARBA00022989"/>
    </source>
</evidence>
<keyword evidence="6" id="KW-0472">Membrane</keyword>
<accession>A0A090ALF3</accession>
<comment type="subcellular location">
    <subcellularLocation>
        <location evidence="1">Membrane</location>
        <topology evidence="1">Single-pass type I membrane protein</topology>
    </subcellularLocation>
</comment>
<dbReference type="PANTHER" id="PTHR47460">
    <property type="entry name" value="SERINE/THREONINE-PROTEIN KINASE-LIKE PROTEIN ACR4"/>
    <property type="match status" value="1"/>
</dbReference>
<dbReference type="SUPFAM" id="SSF69322">
    <property type="entry name" value="Tricorn protease domain 2"/>
    <property type="match status" value="1"/>
</dbReference>
<evidence type="ECO:0000256" key="6">
    <source>
        <dbReference type="ARBA" id="ARBA00023136"/>
    </source>
</evidence>
<keyword evidence="7" id="KW-1015">Disulfide bond</keyword>
<organism evidence="12 13">
    <name type="scientific">Thioploca ingrica</name>
    <dbReference type="NCBI Taxonomy" id="40754"/>
    <lineage>
        <taxon>Bacteria</taxon>
        <taxon>Pseudomonadati</taxon>
        <taxon>Pseudomonadota</taxon>
        <taxon>Gammaproteobacteria</taxon>
        <taxon>Thiotrichales</taxon>
        <taxon>Thiotrichaceae</taxon>
        <taxon>Thioploca</taxon>
    </lineage>
</organism>
<comment type="catalytic activity">
    <reaction evidence="10">
        <text>L-threonyl-[protein] + ATP = O-phospho-L-threonyl-[protein] + ADP + H(+)</text>
        <dbReference type="Rhea" id="RHEA:46608"/>
        <dbReference type="Rhea" id="RHEA-COMP:11060"/>
        <dbReference type="Rhea" id="RHEA-COMP:11605"/>
        <dbReference type="ChEBI" id="CHEBI:15378"/>
        <dbReference type="ChEBI" id="CHEBI:30013"/>
        <dbReference type="ChEBI" id="CHEBI:30616"/>
        <dbReference type="ChEBI" id="CHEBI:61977"/>
        <dbReference type="ChEBI" id="CHEBI:456216"/>
        <dbReference type="EC" id="2.7.11.1"/>
    </reaction>
</comment>
<dbReference type="HOGENOM" id="CLU_479752_0_0_6"/>
<evidence type="ECO:0000256" key="2">
    <source>
        <dbReference type="ARBA" id="ARBA00012513"/>
    </source>
</evidence>
<dbReference type="GO" id="GO:0004674">
    <property type="term" value="F:protein serine/threonine kinase activity"/>
    <property type="evidence" value="ECO:0007669"/>
    <property type="project" value="UniProtKB-KW"/>
</dbReference>
<dbReference type="PANTHER" id="PTHR47460:SF1">
    <property type="entry name" value="SERINE_THREONINE-PROTEIN KINASE-LIKE PROTEIN ACR4"/>
    <property type="match status" value="1"/>
</dbReference>
<dbReference type="EMBL" id="AP014633">
    <property type="protein sequence ID" value="BAP55935.1"/>
    <property type="molecule type" value="Genomic_DNA"/>
</dbReference>
<dbReference type="EC" id="2.7.11.1" evidence="2"/>
<keyword evidence="4" id="KW-0732">Signal</keyword>
<protein>
    <recommendedName>
        <fullName evidence="2">non-specific serine/threonine protein kinase</fullName>
        <ecNumber evidence="2">2.7.11.1</ecNumber>
    </recommendedName>
</protein>
<evidence type="ECO:0000256" key="11">
    <source>
        <dbReference type="ARBA" id="ARBA00048679"/>
    </source>
</evidence>
<keyword evidence="13" id="KW-1185">Reference proteome</keyword>
<keyword evidence="8" id="KW-0675">Receptor</keyword>
<evidence type="ECO:0000313" key="13">
    <source>
        <dbReference type="Proteomes" id="UP000031623"/>
    </source>
</evidence>
<evidence type="ECO:0000256" key="8">
    <source>
        <dbReference type="ARBA" id="ARBA00023170"/>
    </source>
</evidence>
<dbReference type="AlphaFoldDB" id="A0A090ALF3"/>
<reference evidence="12 13" key="1">
    <citation type="journal article" date="2014" name="ISME J.">
        <title>Ecophysiology of Thioploca ingrica as revealed by the complete genome sequence supplemented with proteomic evidence.</title>
        <authorList>
            <person name="Kojima H."/>
            <person name="Ogura Y."/>
            <person name="Yamamoto N."/>
            <person name="Togashi T."/>
            <person name="Mori H."/>
            <person name="Watanabe T."/>
            <person name="Nemoto F."/>
            <person name="Kurokawa K."/>
            <person name="Hayashi T."/>
            <person name="Fukui M."/>
        </authorList>
    </citation>
    <scope>NUCLEOTIDE SEQUENCE [LARGE SCALE GENOMIC DNA]</scope>
</reference>
<dbReference type="STRING" id="40754.THII_1638"/>
<dbReference type="Pfam" id="PF13540">
    <property type="entry name" value="RCC1_2"/>
    <property type="match status" value="3"/>
</dbReference>
<dbReference type="GO" id="GO:0016020">
    <property type="term" value="C:membrane"/>
    <property type="evidence" value="ECO:0007669"/>
    <property type="project" value="UniProtKB-SubCell"/>
</dbReference>
<dbReference type="InterPro" id="IPR009091">
    <property type="entry name" value="RCC1/BLIP-II"/>
</dbReference>
<evidence type="ECO:0000256" key="4">
    <source>
        <dbReference type="ARBA" id="ARBA00022729"/>
    </source>
</evidence>
<gene>
    <name evidence="12" type="ORF">THII_1638</name>
</gene>
<dbReference type="SUPFAM" id="SSF50985">
    <property type="entry name" value="RCC1/BLIP-II"/>
    <property type="match status" value="1"/>
</dbReference>
<evidence type="ECO:0000256" key="10">
    <source>
        <dbReference type="ARBA" id="ARBA00047899"/>
    </source>
</evidence>
<evidence type="ECO:0000256" key="3">
    <source>
        <dbReference type="ARBA" id="ARBA00022692"/>
    </source>
</evidence>
<keyword evidence="3" id="KW-0812">Transmembrane</keyword>
<dbReference type="Gene3D" id="2.130.10.30">
    <property type="entry name" value="Regulator of chromosome condensation 1/beta-lactamase-inhibitor protein II"/>
    <property type="match status" value="1"/>
</dbReference>
<sequence length="526" mass="56961">MPPSGTFLQISVGGHHSCGILTDKTVACWGLNSEGQATPPNGTFLQVSAGYWHTCGVRTDNTLACWGSNDPYWSHNPGKEDPYLTQWKDIETLGQATPLSGTFLQVSAGGRHTCGVRTDHTVACWGSHLSDPPILAGVLGVSQSIPPSGEFSQVSANMASTCGIRLDQTAECWGGFGQLQPPIDTFYLQMPGSGGRCGLQTDHTVVCFGGQDLPGSERIRVPNSTCRCPIPGLIGNNCACTTSPSYTFSQLLETGNLNVCGVRTDNTVVCWGYDPEGQTFPPQGLIAKSVEPACLVYGVHNDSKQTQFFIANINAGPLEIYPRSELEENYNIEALDIDPVNNQLYAASGEGKLYEVRNGAQALSEFGELGFEPVEALSFHPDRSLWGWAQGTGLFQVERDKSNELKLPGTVVVPYDGAMKIKDISWNTEGTILYGVENLEQGSRLWAYDQSKGEAHLICEELMASLKAKVNALETHPDNSLIFTFENNKKLAFGVINVSKCEITTRGEIATDYNQVKGIAWPDCTK</sequence>
<keyword evidence="9" id="KW-0325">Glycoprotein</keyword>
<comment type="catalytic activity">
    <reaction evidence="11">
        <text>L-seryl-[protein] + ATP = O-phospho-L-seryl-[protein] + ADP + H(+)</text>
        <dbReference type="Rhea" id="RHEA:17989"/>
        <dbReference type="Rhea" id="RHEA-COMP:9863"/>
        <dbReference type="Rhea" id="RHEA-COMP:11604"/>
        <dbReference type="ChEBI" id="CHEBI:15378"/>
        <dbReference type="ChEBI" id="CHEBI:29999"/>
        <dbReference type="ChEBI" id="CHEBI:30616"/>
        <dbReference type="ChEBI" id="CHEBI:83421"/>
        <dbReference type="ChEBI" id="CHEBI:456216"/>
        <dbReference type="EC" id="2.7.11.1"/>
    </reaction>
</comment>
<evidence type="ECO:0000313" key="12">
    <source>
        <dbReference type="EMBL" id="BAP55935.1"/>
    </source>
</evidence>
<name>A0A090ALF3_9GAMM</name>
<evidence type="ECO:0000256" key="7">
    <source>
        <dbReference type="ARBA" id="ARBA00023157"/>
    </source>
</evidence>
<dbReference type="Proteomes" id="UP000031623">
    <property type="component" value="Chromosome"/>
</dbReference>
<proteinExistence type="predicted"/>